<dbReference type="OrthoDB" id="4821324at2"/>
<dbReference type="EMBL" id="UAPR01000001">
    <property type="protein sequence ID" value="SPT54937.1"/>
    <property type="molecule type" value="Genomic_DNA"/>
</dbReference>
<evidence type="ECO:0000313" key="1">
    <source>
        <dbReference type="EMBL" id="SPT54937.1"/>
    </source>
</evidence>
<keyword evidence="2" id="KW-1185">Reference proteome</keyword>
<reference evidence="1 2" key="1">
    <citation type="submission" date="2018-06" db="EMBL/GenBank/DDBJ databases">
        <authorList>
            <consortium name="Pathogen Informatics"/>
            <person name="Doyle S."/>
        </authorList>
    </citation>
    <scope>NUCLEOTIDE SEQUENCE [LARGE SCALE GENOMIC DNA]</scope>
    <source>
        <strain evidence="1 2">NCTC9935</strain>
    </source>
</reference>
<sequence length="184" mass="20629">MHTTTAPTPTRDTACDEEALHPEGMYGPSHWLDDSGVSTLLAPYLCDGWDLGDYARFADLSGTDARRLASLLPKEARDDRQNNAPRIVDLLRAASRVEGLTLEGYVVRAPRRDERVSIDTVLVPESAIVAHTATPIDDDRYPSYQHWLTLASVLGLGEDAIPPDEMRVLIRDGSSTRWWWAWWD</sequence>
<protein>
    <submittedName>
        <fullName evidence="1">Uncharacterized protein</fullName>
    </submittedName>
</protein>
<dbReference type="STRING" id="1660.APY09_06995"/>
<dbReference type="Proteomes" id="UP000250192">
    <property type="component" value="Unassembled WGS sequence"/>
</dbReference>
<dbReference type="RefSeq" id="WP_111823048.1">
    <property type="nucleotide sequence ID" value="NZ_CBDERX010000036.1"/>
</dbReference>
<accession>A0A2X0VBS5</accession>
<gene>
    <name evidence="1" type="ORF">NCTC9935_00490</name>
</gene>
<name>A0A2X0VBS5_9ACTO</name>
<evidence type="ECO:0000313" key="2">
    <source>
        <dbReference type="Proteomes" id="UP000250192"/>
    </source>
</evidence>
<proteinExistence type="predicted"/>
<dbReference type="GeneID" id="93757277"/>
<organism evidence="1 2">
    <name type="scientific">Schaalia odontolytica</name>
    <dbReference type="NCBI Taxonomy" id="1660"/>
    <lineage>
        <taxon>Bacteria</taxon>
        <taxon>Bacillati</taxon>
        <taxon>Actinomycetota</taxon>
        <taxon>Actinomycetes</taxon>
        <taxon>Actinomycetales</taxon>
        <taxon>Actinomycetaceae</taxon>
        <taxon>Schaalia</taxon>
    </lineage>
</organism>
<dbReference type="AlphaFoldDB" id="A0A2X0VBS5"/>